<reference evidence="2" key="1">
    <citation type="submission" date="2015-01" db="EMBL/GenBank/DDBJ databases">
        <authorList>
            <person name="Aksoy S."/>
            <person name="Warren W."/>
            <person name="Wilson R.K."/>
        </authorList>
    </citation>
    <scope>NUCLEOTIDE SEQUENCE [LARGE SCALE GENOMIC DNA]</scope>
    <source>
        <strain evidence="2">IAEA</strain>
    </source>
</reference>
<keyword evidence="2" id="KW-1185">Reference proteome</keyword>
<evidence type="ECO:0000313" key="2">
    <source>
        <dbReference type="Proteomes" id="UP000092460"/>
    </source>
</evidence>
<protein>
    <submittedName>
        <fullName evidence="1">Uncharacterized protein</fullName>
    </submittedName>
</protein>
<dbReference type="AlphaFoldDB" id="A0A1B0AQY5"/>
<proteinExistence type="predicted"/>
<name>A0A1B0AQY5_9MUSC</name>
<accession>A0A1B0AQY5</accession>
<dbReference type="VEuPathDB" id="VectorBase:GPPI005336"/>
<dbReference type="EMBL" id="JXJN01002116">
    <property type="status" value="NOT_ANNOTATED_CDS"/>
    <property type="molecule type" value="Genomic_DNA"/>
</dbReference>
<dbReference type="Proteomes" id="UP000092460">
    <property type="component" value="Unassembled WGS sequence"/>
</dbReference>
<organism evidence="1 2">
    <name type="scientific">Glossina palpalis gambiensis</name>
    <dbReference type="NCBI Taxonomy" id="67801"/>
    <lineage>
        <taxon>Eukaryota</taxon>
        <taxon>Metazoa</taxon>
        <taxon>Ecdysozoa</taxon>
        <taxon>Arthropoda</taxon>
        <taxon>Hexapoda</taxon>
        <taxon>Insecta</taxon>
        <taxon>Pterygota</taxon>
        <taxon>Neoptera</taxon>
        <taxon>Endopterygota</taxon>
        <taxon>Diptera</taxon>
        <taxon>Brachycera</taxon>
        <taxon>Muscomorpha</taxon>
        <taxon>Hippoboscoidea</taxon>
        <taxon>Glossinidae</taxon>
        <taxon>Glossina</taxon>
    </lineage>
</organism>
<dbReference type="EMBL" id="JXJN01002117">
    <property type="status" value="NOT_ANNOTATED_CDS"/>
    <property type="molecule type" value="Genomic_DNA"/>
</dbReference>
<reference evidence="1" key="2">
    <citation type="submission" date="2020-05" db="UniProtKB">
        <authorList>
            <consortium name="EnsemblMetazoa"/>
        </authorList>
    </citation>
    <scope>IDENTIFICATION</scope>
    <source>
        <strain evidence="1">IAEA</strain>
    </source>
</reference>
<sequence>MYNNNDKNIITISIERQKIIFLQANGTSYDVIVYLTDKQAFVIIALA</sequence>
<evidence type="ECO:0000313" key="1">
    <source>
        <dbReference type="EnsemblMetazoa" id="GPPI005336-PA"/>
    </source>
</evidence>
<dbReference type="EnsemblMetazoa" id="GPPI005336-RA">
    <property type="protein sequence ID" value="GPPI005336-PA"/>
    <property type="gene ID" value="GPPI005336"/>
</dbReference>